<reference evidence="1 2" key="1">
    <citation type="submission" date="2015-02" db="EMBL/GenBank/DDBJ databases">
        <title>Single-cell genomics of uncultivated deep-branching MTB reveals a conserved set of magnetosome genes.</title>
        <authorList>
            <person name="Kolinko S."/>
            <person name="Richter M."/>
            <person name="Glockner F.O."/>
            <person name="Brachmann A."/>
            <person name="Schuler D."/>
        </authorList>
    </citation>
    <scope>NUCLEOTIDE SEQUENCE [LARGE SCALE GENOMIC DNA]</scope>
    <source>
        <strain evidence="1">TM-1</strain>
    </source>
</reference>
<sequence>MTIALEIIMMSFYLDNVIFQSLQLPWFYSRPSCLEYLSKSLSPRICSSASS</sequence>
<dbReference type="EMBL" id="LACI01002678">
    <property type="protein sequence ID" value="KJU81470.1"/>
    <property type="molecule type" value="Genomic_DNA"/>
</dbReference>
<evidence type="ECO:0000313" key="1">
    <source>
        <dbReference type="EMBL" id="KJU81470.1"/>
    </source>
</evidence>
<gene>
    <name evidence="1" type="ORF">MBAV_006338</name>
</gene>
<keyword evidence="2" id="KW-1185">Reference proteome</keyword>
<dbReference type="Proteomes" id="UP000033423">
    <property type="component" value="Unassembled WGS sequence"/>
</dbReference>
<dbReference type="AlphaFoldDB" id="A0A0F3GHQ7"/>
<comment type="caution">
    <text evidence="1">The sequence shown here is derived from an EMBL/GenBank/DDBJ whole genome shotgun (WGS) entry which is preliminary data.</text>
</comment>
<name>A0A0F3GHQ7_9BACT</name>
<protein>
    <submittedName>
        <fullName evidence="1">Uncharacterized protein</fullName>
    </submittedName>
</protein>
<proteinExistence type="predicted"/>
<evidence type="ECO:0000313" key="2">
    <source>
        <dbReference type="Proteomes" id="UP000033423"/>
    </source>
</evidence>
<organism evidence="1 2">
    <name type="scientific">Candidatus Magnetobacterium bavaricum</name>
    <dbReference type="NCBI Taxonomy" id="29290"/>
    <lineage>
        <taxon>Bacteria</taxon>
        <taxon>Pseudomonadati</taxon>
        <taxon>Nitrospirota</taxon>
        <taxon>Thermodesulfovibrionia</taxon>
        <taxon>Thermodesulfovibrionales</taxon>
        <taxon>Candidatus Magnetobacteriaceae</taxon>
        <taxon>Candidatus Magnetobacterium</taxon>
    </lineage>
</organism>
<accession>A0A0F3GHQ7</accession>